<evidence type="ECO:0000256" key="3">
    <source>
        <dbReference type="ARBA" id="ARBA00023315"/>
    </source>
</evidence>
<organism evidence="4 5">
    <name type="scientific">Dyella flava</name>
    <dbReference type="NCBI Taxonomy" id="1920170"/>
    <lineage>
        <taxon>Bacteria</taxon>
        <taxon>Pseudomonadati</taxon>
        <taxon>Pseudomonadota</taxon>
        <taxon>Gammaproteobacteria</taxon>
        <taxon>Lysobacterales</taxon>
        <taxon>Rhodanobacteraceae</taxon>
        <taxon>Dyella</taxon>
    </lineage>
</organism>
<evidence type="ECO:0000256" key="1">
    <source>
        <dbReference type="ARBA" id="ARBA00022605"/>
    </source>
</evidence>
<keyword evidence="2" id="KW-0808">Transferase</keyword>
<dbReference type="CDD" id="cd03354">
    <property type="entry name" value="LbH_SAT"/>
    <property type="match status" value="1"/>
</dbReference>
<dbReference type="Gene3D" id="2.160.10.10">
    <property type="entry name" value="Hexapeptide repeat proteins"/>
    <property type="match status" value="1"/>
</dbReference>
<dbReference type="Gene3D" id="1.10.3130.10">
    <property type="entry name" value="serine acetyltransferase, domain 1"/>
    <property type="match status" value="1"/>
</dbReference>
<evidence type="ECO:0000256" key="2">
    <source>
        <dbReference type="ARBA" id="ARBA00022679"/>
    </source>
</evidence>
<dbReference type="SUPFAM" id="SSF51161">
    <property type="entry name" value="Trimeric LpxA-like enzymes"/>
    <property type="match status" value="1"/>
</dbReference>
<dbReference type="EMBL" id="JADIKE010000034">
    <property type="protein sequence ID" value="MBM7125494.1"/>
    <property type="molecule type" value="Genomic_DNA"/>
</dbReference>
<dbReference type="InterPro" id="IPR011004">
    <property type="entry name" value="Trimer_LpxA-like_sf"/>
</dbReference>
<keyword evidence="1" id="KW-0028">Amino-acid biosynthesis</keyword>
<dbReference type="InterPro" id="IPR045304">
    <property type="entry name" value="LbH_SAT"/>
</dbReference>
<reference evidence="4" key="1">
    <citation type="submission" date="2020-10" db="EMBL/GenBank/DDBJ databases">
        <title>Phylogeny of dyella-like bacteria.</title>
        <authorList>
            <person name="Fu J."/>
        </authorList>
    </citation>
    <scope>NUCLEOTIDE SEQUENCE</scope>
    <source>
        <strain evidence="4">DHOC52</strain>
    </source>
</reference>
<accession>A0ABS2K3N5</accession>
<protein>
    <submittedName>
        <fullName evidence="4">Serine acetyltransferase</fullName>
    </submittedName>
</protein>
<gene>
    <name evidence="4" type="ORF">ISP19_08885</name>
</gene>
<dbReference type="PANTHER" id="PTHR42811">
    <property type="entry name" value="SERINE ACETYLTRANSFERASE"/>
    <property type="match status" value="1"/>
</dbReference>
<dbReference type="InterPro" id="IPR042122">
    <property type="entry name" value="Ser_AcTrfase_N_sf"/>
</dbReference>
<sequence length="225" mass="24187">MECCEPSLVRKVTNDMLFEAAVRASAEDLLAFAKKDPAAKGSLRAIAQGYSSFKAVAHYRLTNALCKGRCGLNSSVDDGAIMASIDLLSYRGKMLSGAEIHPQSVIGRRFVLDHGWGTVIGETSSIGDDCYVLGGVTLGAVGIAGNPHGKRHPTLGDRVQIGAFARLFGPISVGEDVFIGPHCVVRQDIQPRSRVVLKTALQVVTYPSDTAKSDRLYLKELEIRE</sequence>
<proteinExistence type="predicted"/>
<keyword evidence="3" id="KW-0012">Acyltransferase</keyword>
<evidence type="ECO:0000313" key="5">
    <source>
        <dbReference type="Proteomes" id="UP001430149"/>
    </source>
</evidence>
<evidence type="ECO:0000313" key="4">
    <source>
        <dbReference type="EMBL" id="MBM7125494.1"/>
    </source>
</evidence>
<comment type="caution">
    <text evidence="4">The sequence shown here is derived from an EMBL/GenBank/DDBJ whole genome shotgun (WGS) entry which is preliminary data.</text>
</comment>
<name>A0ABS2K3N5_9GAMM</name>
<dbReference type="Proteomes" id="UP001430149">
    <property type="component" value="Unassembled WGS sequence"/>
</dbReference>
<keyword evidence="5" id="KW-1185">Reference proteome</keyword>